<feature type="compositionally biased region" description="Gly residues" evidence="1">
    <location>
        <begin position="578"/>
        <end position="590"/>
    </location>
</feature>
<evidence type="ECO:0008006" key="4">
    <source>
        <dbReference type="Google" id="ProtNLM"/>
    </source>
</evidence>
<feature type="compositionally biased region" description="Basic and acidic residues" evidence="1">
    <location>
        <begin position="550"/>
        <end position="562"/>
    </location>
</feature>
<dbReference type="EMBL" id="BRXW01000103">
    <property type="protein sequence ID" value="GMI06678.1"/>
    <property type="molecule type" value="Genomic_DNA"/>
</dbReference>
<evidence type="ECO:0000313" key="3">
    <source>
        <dbReference type="Proteomes" id="UP001165122"/>
    </source>
</evidence>
<name>A0A9W7CDH0_9STRA</name>
<proteinExistence type="predicted"/>
<dbReference type="SUPFAM" id="SSF57184">
    <property type="entry name" value="Growth factor receptor domain"/>
    <property type="match status" value="1"/>
</dbReference>
<keyword evidence="3" id="KW-1185">Reference proteome</keyword>
<gene>
    <name evidence="2" type="ORF">TrLO_g606</name>
</gene>
<feature type="compositionally biased region" description="Basic and acidic residues" evidence="1">
    <location>
        <begin position="517"/>
        <end position="539"/>
    </location>
</feature>
<dbReference type="PANTHER" id="PTHR46967">
    <property type="entry name" value="INSULIN-LIKE GROWTH FACTOR BINDING PROTEIN,N-TERMINAL"/>
    <property type="match status" value="1"/>
</dbReference>
<dbReference type="SMART" id="SM01411">
    <property type="entry name" value="Ephrin_rec_like"/>
    <property type="match status" value="3"/>
</dbReference>
<sequence>MLLLDAAAKHSDTAHNMSPTTICLPQVARAFLGPPVLRALTRKAAYGSYNTNAVWGGNEFSVQYSTNSGWDKMLVNTGDNSKWVEMDRSLVDSFSYLNCVNCIMDFVMTSSGISSPRQYMRQHSPEDPWISPSDHAYGPQLYPEASNHFWPVHSTGANVWVNNINICAAGTYTASASTSCSSCAGGKYNPYVGLSSCFSCGTGQYSGSASTYCSSCAAGKRLTNSATGTASYACTNCGSGQYSGSASGSCSSCAAGKRLTNSATGTASYACTNCGSGQHSGSAAASCSSCAAGKRLANAATGTASSACTNCGSGQYSGSASTSCLSCAAGKRLTNSATGTESSACTNCGSGQYSGSASTSCTDCSSGRRLLEEWKYFARDPVNWLDNGEEEDEKREILEEALFKDADHEDLKDYGKLWGTNKRVSAGGHVTRLAPKTFARQGSLFEPKKVERKAGAREKKKGDGRTMTRDRKQTNETQKSALKQSPTYSSPDGESRSLEGKGPMSGLHQISQNQKAISKEQKKIFDMRNELKKMKEELSKQAMYSQQGDRPSKAAERRESRRMSQLNMDHVLPSGASLGSGGGSGSGGSGGKKKPSFAYTGENRGKSGGGKEDVTIAMSNLSVSGAQPKDEEEGGGVSNPLQSRSQRQRASKQTRGGGGTSAIEQRINRIKQKKAGGGGGESVPLRTTNCERDFVQMFVFARIWRRVITS</sequence>
<dbReference type="Proteomes" id="UP001165122">
    <property type="component" value="Unassembled WGS sequence"/>
</dbReference>
<reference evidence="3" key="1">
    <citation type="journal article" date="2023" name="Commun. Biol.">
        <title>Genome analysis of Parmales, the sister group of diatoms, reveals the evolutionary specialization of diatoms from phago-mixotrophs to photoautotrophs.</title>
        <authorList>
            <person name="Ban H."/>
            <person name="Sato S."/>
            <person name="Yoshikawa S."/>
            <person name="Yamada K."/>
            <person name="Nakamura Y."/>
            <person name="Ichinomiya M."/>
            <person name="Sato N."/>
            <person name="Blanc-Mathieu R."/>
            <person name="Endo H."/>
            <person name="Kuwata A."/>
            <person name="Ogata H."/>
        </authorList>
    </citation>
    <scope>NUCLEOTIDE SEQUENCE [LARGE SCALE GENOMIC DNA]</scope>
    <source>
        <strain evidence="3">NIES 3700</strain>
    </source>
</reference>
<feature type="compositionally biased region" description="Basic and acidic residues" evidence="1">
    <location>
        <begin position="446"/>
        <end position="474"/>
    </location>
</feature>
<organism evidence="2 3">
    <name type="scientific">Triparma laevis f. longispina</name>
    <dbReference type="NCBI Taxonomy" id="1714387"/>
    <lineage>
        <taxon>Eukaryota</taxon>
        <taxon>Sar</taxon>
        <taxon>Stramenopiles</taxon>
        <taxon>Ochrophyta</taxon>
        <taxon>Bolidophyceae</taxon>
        <taxon>Parmales</taxon>
        <taxon>Triparmaceae</taxon>
        <taxon>Triparma</taxon>
    </lineage>
</organism>
<dbReference type="AlphaFoldDB" id="A0A9W7CDH0"/>
<feature type="region of interest" description="Disordered" evidence="1">
    <location>
        <begin position="439"/>
        <end position="684"/>
    </location>
</feature>
<dbReference type="InterPro" id="IPR009030">
    <property type="entry name" value="Growth_fac_rcpt_cys_sf"/>
</dbReference>
<evidence type="ECO:0000256" key="1">
    <source>
        <dbReference type="SAM" id="MobiDB-lite"/>
    </source>
</evidence>
<protein>
    <recommendedName>
        <fullName evidence="4">Tyrosine-protein kinase ephrin type A/B receptor-like domain-containing protein</fullName>
    </recommendedName>
</protein>
<feature type="compositionally biased region" description="Polar residues" evidence="1">
    <location>
        <begin position="475"/>
        <end position="492"/>
    </location>
</feature>
<evidence type="ECO:0000313" key="2">
    <source>
        <dbReference type="EMBL" id="GMI06678.1"/>
    </source>
</evidence>
<comment type="caution">
    <text evidence="2">The sequence shown here is derived from an EMBL/GenBank/DDBJ whole genome shotgun (WGS) entry which is preliminary data.</text>
</comment>
<dbReference type="OrthoDB" id="10633620at2759"/>
<feature type="compositionally biased region" description="Basic and acidic residues" evidence="1">
    <location>
        <begin position="603"/>
        <end position="614"/>
    </location>
</feature>
<accession>A0A9W7CDH0</accession>
<dbReference type="PANTHER" id="PTHR46967:SF2">
    <property type="entry name" value="SUSHI, VON WILLEBRAND FACTOR TYPE A, EGF AND PENTRAXIN DOMAIN-CONTAINING PROTEIN 1-LIKE"/>
    <property type="match status" value="1"/>
</dbReference>